<reference evidence="7 8" key="1">
    <citation type="journal article" date="2007" name="Proc. Natl. Acad. Sci. U.S.A.">
        <title>Genome dynamics in a natural archaeal population.</title>
        <authorList>
            <person name="Allen E.E."/>
            <person name="Tyson G.W."/>
            <person name="Whitaker R.J."/>
            <person name="Detter J.C."/>
            <person name="Richardson P.M."/>
            <person name="Banfield J.F."/>
        </authorList>
    </citation>
    <scope>NUCLEOTIDE SEQUENCE [LARGE SCALE GENOMIC DNA]</scope>
    <source>
        <strain evidence="8">fer1</strain>
    </source>
</reference>
<evidence type="ECO:0000256" key="4">
    <source>
        <dbReference type="ARBA" id="ARBA00023004"/>
    </source>
</evidence>
<dbReference type="PATRIC" id="fig|333146.12.peg.1211"/>
<protein>
    <submittedName>
        <fullName evidence="7">Phosphoadenosine phosphosulfate reductase</fullName>
    </submittedName>
</protein>
<evidence type="ECO:0000259" key="6">
    <source>
        <dbReference type="Pfam" id="PF01507"/>
    </source>
</evidence>
<dbReference type="GO" id="GO:0019379">
    <property type="term" value="P:sulfate assimilation, phosphoadenylyl sulfate reduction by phosphoadenylyl-sulfate reductase (thioredoxin)"/>
    <property type="evidence" value="ECO:0007669"/>
    <property type="project" value="InterPro"/>
</dbReference>
<evidence type="ECO:0000256" key="5">
    <source>
        <dbReference type="ARBA" id="ARBA00023014"/>
    </source>
</evidence>
<dbReference type="EMBL" id="CP004145">
    <property type="protein sequence ID" value="AGO61173.1"/>
    <property type="molecule type" value="Genomic_DNA"/>
</dbReference>
<dbReference type="CDD" id="cd23945">
    <property type="entry name" value="PAPS_reductase"/>
    <property type="match status" value="1"/>
</dbReference>
<dbReference type="GO" id="GO:0051536">
    <property type="term" value="F:iron-sulfur cluster binding"/>
    <property type="evidence" value="ECO:0007669"/>
    <property type="project" value="UniProtKB-KW"/>
</dbReference>
<dbReference type="HAMAP" id="MF_00063">
    <property type="entry name" value="CysH"/>
    <property type="match status" value="1"/>
</dbReference>
<dbReference type="InterPro" id="IPR014729">
    <property type="entry name" value="Rossmann-like_a/b/a_fold"/>
</dbReference>
<dbReference type="PANTHER" id="PTHR46482:SF9">
    <property type="entry name" value="5'-ADENYLYLSULFATE REDUCTASE 1, CHLOROPLASTIC"/>
    <property type="match status" value="1"/>
</dbReference>
<dbReference type="HOGENOM" id="CLU_044089_1_0_2"/>
<keyword evidence="4" id="KW-0408">Iron</keyword>
<dbReference type="GeneID" id="16025370"/>
<evidence type="ECO:0000256" key="1">
    <source>
        <dbReference type="ARBA" id="ARBA00001966"/>
    </source>
</evidence>
<dbReference type="GO" id="GO:0046872">
    <property type="term" value="F:metal ion binding"/>
    <property type="evidence" value="ECO:0007669"/>
    <property type="project" value="UniProtKB-KW"/>
</dbReference>
<evidence type="ECO:0000256" key="3">
    <source>
        <dbReference type="ARBA" id="ARBA00023002"/>
    </source>
</evidence>
<gene>
    <name evidence="7" type="ORF">FACI_IFERC00001G1193</name>
</gene>
<dbReference type="InterPro" id="IPR002500">
    <property type="entry name" value="PAPS_reduct_dom"/>
</dbReference>
<dbReference type="SUPFAM" id="SSF52402">
    <property type="entry name" value="Adenine nucleotide alpha hydrolases-like"/>
    <property type="match status" value="1"/>
</dbReference>
<evidence type="ECO:0000256" key="2">
    <source>
        <dbReference type="ARBA" id="ARBA00022723"/>
    </source>
</evidence>
<keyword evidence="8" id="KW-1185">Reference proteome</keyword>
<sequence>MEEYLDLQDLNPVEMLGKIGKYYGKGAVFTSSLGLEDMVITDMIARNNINVEIATIDTGRLPDETYQLMETVRSEMGIDLKIYFPEREDVEDMINSRGINLFYHSLDNRHFCCNVRKVKPLKNILRKRSVWITGIRAEQTVARKNARKVEYVRDHNVWKVNPLLDWSRDEIWSYVSIHKVPYNILFDQNYKSIGCQPCTKAVGKDDDERSGRWWWENGVKECGLHLTGGVNTDLNLGKNSGDIVD</sequence>
<dbReference type="KEGG" id="fac:FACI_IFERC01G1193"/>
<keyword evidence="5" id="KW-0411">Iron-sulfur</keyword>
<dbReference type="PIRSF" id="PIRSF000857">
    <property type="entry name" value="PAPS_reductase"/>
    <property type="match status" value="1"/>
</dbReference>
<dbReference type="AlphaFoldDB" id="S0APH5"/>
<keyword evidence="2" id="KW-0479">Metal-binding</keyword>
<dbReference type="RefSeq" id="WP_009887224.1">
    <property type="nucleotide sequence ID" value="NC_021592.1"/>
</dbReference>
<dbReference type="Proteomes" id="UP000014660">
    <property type="component" value="Chromosome"/>
</dbReference>
<evidence type="ECO:0000313" key="7">
    <source>
        <dbReference type="EMBL" id="AGO61173.1"/>
    </source>
</evidence>
<organism evidence="7 8">
    <name type="scientific">Ferroplasma acidarmanus Fer1</name>
    <dbReference type="NCBI Taxonomy" id="333146"/>
    <lineage>
        <taxon>Archaea</taxon>
        <taxon>Methanobacteriati</taxon>
        <taxon>Thermoplasmatota</taxon>
        <taxon>Thermoplasmata</taxon>
        <taxon>Thermoplasmatales</taxon>
        <taxon>Ferroplasmaceae</taxon>
        <taxon>Ferroplasma</taxon>
    </lineage>
</organism>
<keyword evidence="3" id="KW-0560">Oxidoreductase</keyword>
<proteinExistence type="inferred from homology"/>
<name>S0APH5_FERAC</name>
<dbReference type="NCBIfam" id="NF002537">
    <property type="entry name" value="PRK02090.1"/>
    <property type="match status" value="1"/>
</dbReference>
<dbReference type="PANTHER" id="PTHR46482">
    <property type="entry name" value="5'-ADENYLYLSULFATE REDUCTASE 3, CHLOROPLASTIC"/>
    <property type="match status" value="1"/>
</dbReference>
<accession>S0APH5</accession>
<dbReference type="GO" id="GO:0004604">
    <property type="term" value="F:phosphoadenylyl-sulfate reductase (thioredoxin) activity"/>
    <property type="evidence" value="ECO:0007669"/>
    <property type="project" value="InterPro"/>
</dbReference>
<dbReference type="InterPro" id="IPR004511">
    <property type="entry name" value="PAPS/APS_Rdtase"/>
</dbReference>
<dbReference type="NCBIfam" id="TIGR00434">
    <property type="entry name" value="cysH"/>
    <property type="match status" value="1"/>
</dbReference>
<dbReference type="Pfam" id="PF01507">
    <property type="entry name" value="PAPS_reduct"/>
    <property type="match status" value="1"/>
</dbReference>
<feature type="domain" description="Phosphoadenosine phosphosulphate reductase" evidence="6">
    <location>
        <begin position="28"/>
        <end position="200"/>
    </location>
</feature>
<dbReference type="Gene3D" id="3.40.50.620">
    <property type="entry name" value="HUPs"/>
    <property type="match status" value="1"/>
</dbReference>
<comment type="cofactor">
    <cofactor evidence="1">
        <name>[4Fe-4S] cluster</name>
        <dbReference type="ChEBI" id="CHEBI:49883"/>
    </cofactor>
</comment>
<evidence type="ECO:0000313" key="8">
    <source>
        <dbReference type="Proteomes" id="UP000014660"/>
    </source>
</evidence>